<dbReference type="AlphaFoldDB" id="A0A839DT19"/>
<dbReference type="EMBL" id="JACGWZ010000003">
    <property type="protein sequence ID" value="MBA8825122.1"/>
    <property type="molecule type" value="Genomic_DNA"/>
</dbReference>
<evidence type="ECO:0000313" key="1">
    <source>
        <dbReference type="EMBL" id="MBA8825122.1"/>
    </source>
</evidence>
<name>A0A839DT19_9PSEU</name>
<comment type="caution">
    <text evidence="1">The sequence shown here is derived from an EMBL/GenBank/DDBJ whole genome shotgun (WGS) entry which is preliminary data.</text>
</comment>
<sequence>MTVSQPLGKSLAARTSWCRTGEPIVWTFPQTSLRYDVEGLDLSGKPLPGWGKRAGKNVKRAASAVGGTALDVGLTAVFGGGGEPGRNVGGNPKSDLPDVVVFGGHPNSKAARLLSLGEAARLLGSTEVTLDHIRSDWILTSHRLSLVVSDEAQEEEAADAQQASGSPFKLLKQARSFTEKHPEKFGPNPPGTPLRSDGLRSFFDIDRNEIKAFDTPQRELSQDFRGGICFRVVLDDDSGFDFCEKYGEPLRMMEMTMGRA</sequence>
<keyword evidence="2" id="KW-1185">Reference proteome</keyword>
<dbReference type="RefSeq" id="WP_182544355.1">
    <property type="nucleotide sequence ID" value="NZ_JACGWZ010000003.1"/>
</dbReference>
<organism evidence="1 2">
    <name type="scientific">Halosaccharopolyspora lacisalsi</name>
    <dbReference type="NCBI Taxonomy" id="1000566"/>
    <lineage>
        <taxon>Bacteria</taxon>
        <taxon>Bacillati</taxon>
        <taxon>Actinomycetota</taxon>
        <taxon>Actinomycetes</taxon>
        <taxon>Pseudonocardiales</taxon>
        <taxon>Pseudonocardiaceae</taxon>
        <taxon>Halosaccharopolyspora</taxon>
    </lineage>
</organism>
<gene>
    <name evidence="1" type="ORF">FHX42_002473</name>
</gene>
<reference evidence="1 2" key="1">
    <citation type="submission" date="2020-07" db="EMBL/GenBank/DDBJ databases">
        <title>Sequencing the genomes of 1000 actinobacteria strains.</title>
        <authorList>
            <person name="Klenk H.-P."/>
        </authorList>
    </citation>
    <scope>NUCLEOTIDE SEQUENCE [LARGE SCALE GENOMIC DNA]</scope>
    <source>
        <strain evidence="1 2">DSM 45975</strain>
    </source>
</reference>
<accession>A0A839DT19</accession>
<proteinExistence type="predicted"/>
<evidence type="ECO:0000313" key="2">
    <source>
        <dbReference type="Proteomes" id="UP000569329"/>
    </source>
</evidence>
<protein>
    <submittedName>
        <fullName evidence="1">Uncharacterized protein</fullName>
    </submittedName>
</protein>
<dbReference type="Proteomes" id="UP000569329">
    <property type="component" value="Unassembled WGS sequence"/>
</dbReference>